<protein>
    <submittedName>
        <fullName evidence="2">Uncharacterized protein</fullName>
    </submittedName>
</protein>
<evidence type="ECO:0000313" key="3">
    <source>
        <dbReference type="Proteomes" id="UP001272987"/>
    </source>
</evidence>
<dbReference type="Proteomes" id="UP001272987">
    <property type="component" value="Unassembled WGS sequence"/>
</dbReference>
<sequence length="174" mass="18586">MWREEITGPADELRDRLADAIRTAACDGNYGSSEADRVRQHVQVGVRHDGVVVEADGRPDVIATVVVDALRGRDVVSPPADRTAFCDRITEAIGPARVLGLLDADLVGEPGRERVGEWIAWISKTMAALPPPKPTDRAAVLDEPVGRPEPDEASTLPECPSTEATSGPSPSPTY</sequence>
<keyword evidence="3" id="KW-1185">Reference proteome</keyword>
<comment type="caution">
    <text evidence="2">The sequence shown here is derived from an EMBL/GenBank/DDBJ whole genome shotgun (WGS) entry which is preliminary data.</text>
</comment>
<proteinExistence type="predicted"/>
<dbReference type="RefSeq" id="WP_319166666.1">
    <property type="nucleotide sequence ID" value="NZ_JARAWP010000011.1"/>
</dbReference>
<dbReference type="EMBL" id="JARAWP010000011">
    <property type="protein sequence ID" value="MDX3020040.1"/>
    <property type="molecule type" value="Genomic_DNA"/>
</dbReference>
<feature type="region of interest" description="Disordered" evidence="1">
    <location>
        <begin position="129"/>
        <end position="174"/>
    </location>
</feature>
<name>A0ABU4LXU5_9ACTN</name>
<reference evidence="2 3" key="1">
    <citation type="journal article" date="2023" name="Microb. Genom.">
        <title>Mesoterricola silvestris gen. nov., sp. nov., Mesoterricola sediminis sp. nov., Geothrix oryzae sp. nov., Geothrix edaphica sp. nov., Geothrix rubra sp. nov., and Geothrix limicola sp. nov., six novel members of Acidobacteriota isolated from soils.</title>
        <authorList>
            <person name="Weisberg A.J."/>
            <person name="Pearce E."/>
            <person name="Kramer C.G."/>
            <person name="Chang J.H."/>
            <person name="Clarke C.R."/>
        </authorList>
    </citation>
    <scope>NUCLEOTIDE SEQUENCE [LARGE SCALE GENOMIC DNA]</scope>
    <source>
        <strain evidence="2 3">NB05-1H</strain>
    </source>
</reference>
<gene>
    <name evidence="2" type="ORF">PV666_19430</name>
</gene>
<accession>A0ABU4LXU5</accession>
<feature type="compositionally biased region" description="Basic and acidic residues" evidence="1">
    <location>
        <begin position="134"/>
        <end position="150"/>
    </location>
</feature>
<evidence type="ECO:0000256" key="1">
    <source>
        <dbReference type="SAM" id="MobiDB-lite"/>
    </source>
</evidence>
<evidence type="ECO:0000313" key="2">
    <source>
        <dbReference type="EMBL" id="MDX3020040.1"/>
    </source>
</evidence>
<organism evidence="2 3">
    <name type="scientific">Streptomyces acidiscabies</name>
    <dbReference type="NCBI Taxonomy" id="42234"/>
    <lineage>
        <taxon>Bacteria</taxon>
        <taxon>Bacillati</taxon>
        <taxon>Actinomycetota</taxon>
        <taxon>Actinomycetes</taxon>
        <taxon>Kitasatosporales</taxon>
        <taxon>Streptomycetaceae</taxon>
        <taxon>Streptomyces</taxon>
    </lineage>
</organism>